<evidence type="ECO:0000256" key="2">
    <source>
        <dbReference type="SAM" id="Phobius"/>
    </source>
</evidence>
<evidence type="ECO:0000313" key="4">
    <source>
        <dbReference type="Proteomes" id="UP000095767"/>
    </source>
</evidence>
<keyword evidence="4" id="KW-1185">Reference proteome</keyword>
<evidence type="ECO:0000313" key="3">
    <source>
        <dbReference type="EMBL" id="OEL36919.1"/>
    </source>
</evidence>
<keyword evidence="2" id="KW-0472">Membrane</keyword>
<feature type="region of interest" description="Disordered" evidence="1">
    <location>
        <begin position="225"/>
        <end position="256"/>
    </location>
</feature>
<dbReference type="EMBL" id="LWDX02007369">
    <property type="protein sequence ID" value="OEL36919.1"/>
    <property type="molecule type" value="Genomic_DNA"/>
</dbReference>
<feature type="transmembrane region" description="Helical" evidence="2">
    <location>
        <begin position="20"/>
        <end position="37"/>
    </location>
</feature>
<accession>A0A1E5WHP0</accession>
<gene>
    <name evidence="3" type="ORF">BAE44_0002062</name>
</gene>
<reference evidence="3 4" key="1">
    <citation type="submission" date="2016-09" db="EMBL/GenBank/DDBJ databases">
        <title>The draft genome of Dichanthelium oligosanthes: A C3 panicoid grass species.</title>
        <authorList>
            <person name="Studer A.J."/>
            <person name="Schnable J.C."/>
            <person name="Brutnell T.P."/>
        </authorList>
    </citation>
    <scope>NUCLEOTIDE SEQUENCE [LARGE SCALE GENOMIC DNA]</scope>
    <source>
        <strain evidence="4">cv. Kellogg 1175</strain>
        <tissue evidence="3">Leaf</tissue>
    </source>
</reference>
<feature type="compositionally biased region" description="Low complexity" evidence="1">
    <location>
        <begin position="225"/>
        <end position="239"/>
    </location>
</feature>
<proteinExistence type="predicted"/>
<sequence>MPSLPHAKPLLATAAGELHLHPAVLAFVILAVTVLISRRMIPSLSPLVAPRPAAGEPGPLLHPTGTVEAAAAPPVSAPRSALPHLAVLCVAMGAVLHAEPLVAHASAELGLDPSAVACGVLAVATLFNWAIAPISRLIAARADEREPKTALPPLLLSLLQLRGTAPAASTVRPSSLLARSAFAVLAALVSASWFVEPFAAAAELRLPGVAVAIIVVLLLLCSTSRSTASDPSSCCPAGRRAPRRSGRAAARSVSLS</sequence>
<dbReference type="AlphaFoldDB" id="A0A1E5WHP0"/>
<evidence type="ECO:0000256" key="1">
    <source>
        <dbReference type="SAM" id="MobiDB-lite"/>
    </source>
</evidence>
<feature type="compositionally biased region" description="Low complexity" evidence="1">
    <location>
        <begin position="247"/>
        <end position="256"/>
    </location>
</feature>
<name>A0A1E5WHP0_9POAL</name>
<keyword evidence="2" id="KW-1133">Transmembrane helix</keyword>
<feature type="transmembrane region" description="Helical" evidence="2">
    <location>
        <begin position="176"/>
        <end position="194"/>
    </location>
</feature>
<keyword evidence="2" id="KW-0812">Transmembrane</keyword>
<organism evidence="3 4">
    <name type="scientific">Dichanthelium oligosanthes</name>
    <dbReference type="NCBI Taxonomy" id="888268"/>
    <lineage>
        <taxon>Eukaryota</taxon>
        <taxon>Viridiplantae</taxon>
        <taxon>Streptophyta</taxon>
        <taxon>Embryophyta</taxon>
        <taxon>Tracheophyta</taxon>
        <taxon>Spermatophyta</taxon>
        <taxon>Magnoliopsida</taxon>
        <taxon>Liliopsida</taxon>
        <taxon>Poales</taxon>
        <taxon>Poaceae</taxon>
        <taxon>PACMAD clade</taxon>
        <taxon>Panicoideae</taxon>
        <taxon>Panicodae</taxon>
        <taxon>Paniceae</taxon>
        <taxon>Dichantheliinae</taxon>
        <taxon>Dichanthelium</taxon>
    </lineage>
</organism>
<feature type="transmembrane region" description="Helical" evidence="2">
    <location>
        <begin position="206"/>
        <end position="223"/>
    </location>
</feature>
<protein>
    <submittedName>
        <fullName evidence="3">Uncharacterized protein</fullName>
    </submittedName>
</protein>
<comment type="caution">
    <text evidence="3">The sequence shown here is derived from an EMBL/GenBank/DDBJ whole genome shotgun (WGS) entry which is preliminary data.</text>
</comment>
<dbReference type="Proteomes" id="UP000095767">
    <property type="component" value="Unassembled WGS sequence"/>
</dbReference>